<dbReference type="AlphaFoldDB" id="A0AAD7NU90"/>
<organism evidence="1 2">
    <name type="scientific">Mycena metata</name>
    <dbReference type="NCBI Taxonomy" id="1033252"/>
    <lineage>
        <taxon>Eukaryota</taxon>
        <taxon>Fungi</taxon>
        <taxon>Dikarya</taxon>
        <taxon>Basidiomycota</taxon>
        <taxon>Agaricomycotina</taxon>
        <taxon>Agaricomycetes</taxon>
        <taxon>Agaricomycetidae</taxon>
        <taxon>Agaricales</taxon>
        <taxon>Marasmiineae</taxon>
        <taxon>Mycenaceae</taxon>
        <taxon>Mycena</taxon>
    </lineage>
</organism>
<protein>
    <submittedName>
        <fullName evidence="1">Uncharacterized protein</fullName>
    </submittedName>
</protein>
<gene>
    <name evidence="1" type="ORF">B0H16DRAFT_1712859</name>
</gene>
<sequence>MEVIALPNVHLASVAQSLPVNQYPFDLVSAIVLLAIEMSNDLSIAEFILMRNRFRLICPELVEFVDARSIFWTRLAFTSRSPLPFIQRCIERSQTAHIFVSFRASDPGVDPCYSYDGEPCSLLDYVEDAAHCLGYEMERCVQLAVSVDDPMLAEVVFDSIDWAEPKHLEVADITFEIQRYIDFLPNGLRHFSFSSYPPMGQPFRPFTDLSWVGSSLGSPVVSYHVDDTSTTCSILHPRTEYLSWSDILDVVSASTHLDQLMLSGLAFPLETLTLHMEFPSDIDGLYVCGTILSSDLHAFPQRNLLGSGITRISVCGVGFASNKRADPSLINWYACPQLQRLTVQDVSLASVRDLVVVRANSGYPELHSVYVIHPIGGHDGVIELWFGSRGIHLHVD</sequence>
<accession>A0AAD7NU90</accession>
<name>A0AAD7NU90_9AGAR</name>
<dbReference type="EMBL" id="JARKIB010000010">
    <property type="protein sequence ID" value="KAJ7775282.1"/>
    <property type="molecule type" value="Genomic_DNA"/>
</dbReference>
<comment type="caution">
    <text evidence="1">The sequence shown here is derived from an EMBL/GenBank/DDBJ whole genome shotgun (WGS) entry which is preliminary data.</text>
</comment>
<reference evidence="1" key="1">
    <citation type="submission" date="2023-03" db="EMBL/GenBank/DDBJ databases">
        <title>Massive genome expansion in bonnet fungi (Mycena s.s.) driven by repeated elements and novel gene families across ecological guilds.</title>
        <authorList>
            <consortium name="Lawrence Berkeley National Laboratory"/>
            <person name="Harder C.B."/>
            <person name="Miyauchi S."/>
            <person name="Viragh M."/>
            <person name="Kuo A."/>
            <person name="Thoen E."/>
            <person name="Andreopoulos B."/>
            <person name="Lu D."/>
            <person name="Skrede I."/>
            <person name="Drula E."/>
            <person name="Henrissat B."/>
            <person name="Morin E."/>
            <person name="Kohler A."/>
            <person name="Barry K."/>
            <person name="LaButti K."/>
            <person name="Morin E."/>
            <person name="Salamov A."/>
            <person name="Lipzen A."/>
            <person name="Mereny Z."/>
            <person name="Hegedus B."/>
            <person name="Baldrian P."/>
            <person name="Stursova M."/>
            <person name="Weitz H."/>
            <person name="Taylor A."/>
            <person name="Grigoriev I.V."/>
            <person name="Nagy L.G."/>
            <person name="Martin F."/>
            <person name="Kauserud H."/>
        </authorList>
    </citation>
    <scope>NUCLEOTIDE SEQUENCE</scope>
    <source>
        <strain evidence="1">CBHHK182m</strain>
    </source>
</reference>
<keyword evidence="2" id="KW-1185">Reference proteome</keyword>
<evidence type="ECO:0000313" key="2">
    <source>
        <dbReference type="Proteomes" id="UP001215598"/>
    </source>
</evidence>
<dbReference type="Proteomes" id="UP001215598">
    <property type="component" value="Unassembled WGS sequence"/>
</dbReference>
<proteinExistence type="predicted"/>
<evidence type="ECO:0000313" key="1">
    <source>
        <dbReference type="EMBL" id="KAJ7775282.1"/>
    </source>
</evidence>